<organism evidence="2 3">
    <name type="scientific">Methanolapillus millepedarum</name>
    <dbReference type="NCBI Taxonomy" id="3028296"/>
    <lineage>
        <taxon>Archaea</taxon>
        <taxon>Methanobacteriati</taxon>
        <taxon>Methanobacteriota</taxon>
        <taxon>Stenosarchaea group</taxon>
        <taxon>Methanomicrobia</taxon>
        <taxon>Methanosarcinales</taxon>
        <taxon>Methanosarcinaceae</taxon>
        <taxon>Methanolapillus</taxon>
    </lineage>
</organism>
<dbReference type="GeneID" id="89229910"/>
<evidence type="ECO:0000259" key="1">
    <source>
        <dbReference type="SMART" id="SM00487"/>
    </source>
</evidence>
<dbReference type="SMART" id="SM00487">
    <property type="entry name" value="DEXDc"/>
    <property type="match status" value="1"/>
</dbReference>
<dbReference type="GO" id="GO:0004386">
    <property type="term" value="F:helicase activity"/>
    <property type="evidence" value="ECO:0007669"/>
    <property type="project" value="InterPro"/>
</dbReference>
<evidence type="ECO:0000313" key="3">
    <source>
        <dbReference type="Proteomes" id="UP001303587"/>
    </source>
</evidence>
<protein>
    <submittedName>
        <fullName evidence="2">RecBCD enzyme subunit RecD</fullName>
        <ecNumber evidence="2">3.1.11.5</ecNumber>
    </submittedName>
</protein>
<dbReference type="EMBL" id="CP131060">
    <property type="protein sequence ID" value="WNY25250.1"/>
    <property type="molecule type" value="Genomic_DNA"/>
</dbReference>
<sequence length="918" mass="106400">MVDALYYAGFGVSDREASNMKDRAYLTLKDREWYLKKAIDKRTDEQYKFVYSVESVKFEVDIDEFEKIPIQKLKSANKELDIINYYPEKGVIHVKGRLPLELKYPDKNGKIVSYKISDSDVIETTLMDIQAYVESEEEKKSSDEVTEKILTLLYSESGSVKDGKDSLKVRSTNEKKETLTLQGYPKNWILEIKADVYQLLKQKESIQKLLAMPHPYHRPLINLLLKREHALWTDMSNKKVKKWNFLKDYDGSDEQKRFVETALNSPDFSILVGPPGSGKTATLIELISQLIAEGKRILLVASTHIAVDNVLERITEKSLNEKLGIIPIRIGREEAVSEKASEYRFESIVRSEKNRWLKKLETISSQGKFEPYEEELYQSLKGNDGDTVIKNVILDTSNLVCGTTFGILQAPMIKNKDSHLPPFDVMILDEASKTTFQEFLIPALHAKKWVISGDPKQLAPYVNSDFLSNSLRFICEELKFNSELKSICLDVFNSRSRFGDESPKSLSCKVVVLNEDYPYFDQIRKQIQYLEKLNELPLMVVIDELPIPESTIQKILVSKVVFVKQSLFNQIQNFLPPFSEITGIKDISISNSWYYQRYYFEKNGWNMSDGSDKEWEEEIVWRLSRMYEMKSSEYEQKFNQLKNDIELLLPEFNIDENNCKGKLNKSILDIQKMEIPSIIDLLIHGFGNNDEKSKNVIQHAGLPEDILENRLVELSYQHRMNPEISAFPRENIYEKKALNDGTEVKKRKICEIGNYSSHSFIRDCTRKEKDGNVNKSEAEAIMGELQTIKKWAKEHPKKDGSPWSVAILTFYRKQEMHLVNLMREEYNGSKNFYLVDFNLEVTVANVDRFQGNEADIVLLSFVRSGKRVGFLDNRNRLNVAITRARHYLIVFADKSSYTKRKDILGKFIQSLKEPIQWR</sequence>
<dbReference type="RefSeq" id="WP_338103288.1">
    <property type="nucleotide sequence ID" value="NZ_CP131060.1"/>
</dbReference>
<name>A0AA96ZU31_9EURY</name>
<reference evidence="2 3" key="1">
    <citation type="submission" date="2023-07" db="EMBL/GenBank/DDBJ databases">
        <title>Closed genoem sequence of Methanosarcinaceae archaeon Ac7.</title>
        <authorList>
            <person name="Poehlein A."/>
            <person name="Protasov E."/>
            <person name="Platt K."/>
            <person name="Reeh H."/>
            <person name="Daniel R."/>
            <person name="Brune A."/>
        </authorList>
    </citation>
    <scope>NUCLEOTIDE SEQUENCE [LARGE SCALE GENOMIC DNA]</scope>
    <source>
        <strain evidence="2 3">Ac7</strain>
    </source>
</reference>
<dbReference type="Pfam" id="PF13086">
    <property type="entry name" value="AAA_11"/>
    <property type="match status" value="2"/>
</dbReference>
<feature type="domain" description="Helicase ATP-binding" evidence="1">
    <location>
        <begin position="247"/>
        <end position="487"/>
    </location>
</feature>
<dbReference type="EC" id="3.1.11.5" evidence="2"/>
<dbReference type="InterPro" id="IPR041677">
    <property type="entry name" value="DNA2/NAM7_AAA_11"/>
</dbReference>
<dbReference type="InterPro" id="IPR047187">
    <property type="entry name" value="SF1_C_Upf1"/>
</dbReference>
<dbReference type="AlphaFoldDB" id="A0AA96ZU31"/>
<dbReference type="Gene3D" id="3.40.50.300">
    <property type="entry name" value="P-loop containing nucleotide triphosphate hydrolases"/>
    <property type="match status" value="2"/>
</dbReference>
<dbReference type="Pfam" id="PF13087">
    <property type="entry name" value="AAA_12"/>
    <property type="match status" value="1"/>
</dbReference>
<dbReference type="InterPro" id="IPR045055">
    <property type="entry name" value="DNA2/NAM7-like"/>
</dbReference>
<dbReference type="PANTHER" id="PTHR10887">
    <property type="entry name" value="DNA2/NAM7 HELICASE FAMILY"/>
    <property type="match status" value="1"/>
</dbReference>
<evidence type="ECO:0000313" key="2">
    <source>
        <dbReference type="EMBL" id="WNY25250.1"/>
    </source>
</evidence>
<dbReference type="Proteomes" id="UP001303587">
    <property type="component" value="Chromosome"/>
</dbReference>
<dbReference type="CDD" id="cd18808">
    <property type="entry name" value="SF1_C_Upf1"/>
    <property type="match status" value="1"/>
</dbReference>
<dbReference type="InterPro" id="IPR041679">
    <property type="entry name" value="DNA2/NAM7-like_C"/>
</dbReference>
<dbReference type="InterPro" id="IPR014001">
    <property type="entry name" value="Helicase_ATP-bd"/>
</dbReference>
<proteinExistence type="predicted"/>
<dbReference type="PANTHER" id="PTHR10887:SF495">
    <property type="entry name" value="HELICASE SENATAXIN ISOFORM X1-RELATED"/>
    <property type="match status" value="1"/>
</dbReference>
<dbReference type="InterPro" id="IPR027417">
    <property type="entry name" value="P-loop_NTPase"/>
</dbReference>
<keyword evidence="3" id="KW-1185">Reference proteome</keyword>
<dbReference type="GO" id="GO:0008854">
    <property type="term" value="F:exodeoxyribonuclease V activity"/>
    <property type="evidence" value="ECO:0007669"/>
    <property type="project" value="UniProtKB-EC"/>
</dbReference>
<dbReference type="SUPFAM" id="SSF52540">
    <property type="entry name" value="P-loop containing nucleoside triphosphate hydrolases"/>
    <property type="match status" value="2"/>
</dbReference>
<keyword evidence="2" id="KW-0378">Hydrolase</keyword>
<gene>
    <name evidence="2" type="primary">recD</name>
    <name evidence="2" type="ORF">MsAc7_07960</name>
</gene>
<accession>A0AA96ZU31</accession>